<feature type="transmembrane region" description="Helical" evidence="13">
    <location>
        <begin position="281"/>
        <end position="305"/>
    </location>
</feature>
<evidence type="ECO:0000256" key="1">
    <source>
        <dbReference type="ARBA" id="ARBA00004429"/>
    </source>
</evidence>
<dbReference type="InterPro" id="IPR040690">
    <property type="entry name" value="FtsX_ECD"/>
</dbReference>
<gene>
    <name evidence="16" type="ORF">DFR31_2441</name>
</gene>
<accession>A0A498BUK9</accession>
<dbReference type="InterPro" id="IPR047590">
    <property type="entry name" value="FtsX_proteobact-type"/>
</dbReference>
<evidence type="ECO:0000256" key="12">
    <source>
        <dbReference type="PIRNR" id="PIRNR003097"/>
    </source>
</evidence>
<evidence type="ECO:0000256" key="6">
    <source>
        <dbReference type="ARBA" id="ARBA00022519"/>
    </source>
</evidence>
<comment type="function">
    <text evidence="12">Part of the ABC transporter FtsEX involved in cellular division.</text>
</comment>
<dbReference type="GO" id="GO:0032153">
    <property type="term" value="C:cell division site"/>
    <property type="evidence" value="ECO:0007669"/>
    <property type="project" value="TreeGrafter"/>
</dbReference>
<evidence type="ECO:0000256" key="3">
    <source>
        <dbReference type="ARBA" id="ARBA00011160"/>
    </source>
</evidence>
<evidence type="ECO:0000256" key="7">
    <source>
        <dbReference type="ARBA" id="ARBA00022618"/>
    </source>
</evidence>
<comment type="similarity">
    <text evidence="2 12">Belongs to the ABC-4 integral membrane protein family. FtsX subfamily.</text>
</comment>
<comment type="caution">
    <text evidence="16">The sequence shown here is derived from an EMBL/GenBank/DDBJ whole genome shotgun (WGS) entry which is preliminary data.</text>
</comment>
<keyword evidence="17" id="KW-1185">Reference proteome</keyword>
<proteinExistence type="inferred from homology"/>
<name>A0A498BUK9_9GAMM</name>
<reference evidence="16 17" key="1">
    <citation type="submission" date="2018-10" db="EMBL/GenBank/DDBJ databases">
        <title>Genomic Encyclopedia of Type Strains, Phase IV (KMG-IV): sequencing the most valuable type-strain genomes for metagenomic binning, comparative biology and taxonomic classification.</title>
        <authorList>
            <person name="Goeker M."/>
        </authorList>
    </citation>
    <scope>NUCLEOTIDE SEQUENCE [LARGE SCALE GENOMIC DNA]</scope>
    <source>
        <strain evidence="16 17">DSM 12769</strain>
    </source>
</reference>
<organism evidence="16 17">
    <name type="scientific">Alkalispirillum mobile</name>
    <dbReference type="NCBI Taxonomy" id="85925"/>
    <lineage>
        <taxon>Bacteria</taxon>
        <taxon>Pseudomonadati</taxon>
        <taxon>Pseudomonadota</taxon>
        <taxon>Gammaproteobacteria</taxon>
        <taxon>Chromatiales</taxon>
        <taxon>Ectothiorhodospiraceae</taxon>
        <taxon>Alkalispirillum</taxon>
    </lineage>
</organism>
<evidence type="ECO:0000313" key="16">
    <source>
        <dbReference type="EMBL" id="RLK47122.1"/>
    </source>
</evidence>
<dbReference type="GO" id="GO:0005886">
    <property type="term" value="C:plasma membrane"/>
    <property type="evidence" value="ECO:0007669"/>
    <property type="project" value="UniProtKB-SubCell"/>
</dbReference>
<evidence type="ECO:0000256" key="10">
    <source>
        <dbReference type="ARBA" id="ARBA00023136"/>
    </source>
</evidence>
<evidence type="ECO:0000256" key="8">
    <source>
        <dbReference type="ARBA" id="ARBA00022692"/>
    </source>
</evidence>
<keyword evidence="7 12" id="KW-0132">Cell division</keyword>
<protein>
    <recommendedName>
        <fullName evidence="4 12">Cell division protein FtsX</fullName>
    </recommendedName>
</protein>
<feature type="domain" description="FtsX extracellular" evidence="15">
    <location>
        <begin position="74"/>
        <end position="167"/>
    </location>
</feature>
<keyword evidence="5 12" id="KW-1003">Cell membrane</keyword>
<dbReference type="OrthoDB" id="9813411at2"/>
<dbReference type="Pfam" id="PF18075">
    <property type="entry name" value="FtsX_ECD"/>
    <property type="match status" value="1"/>
</dbReference>
<evidence type="ECO:0000256" key="13">
    <source>
        <dbReference type="SAM" id="Phobius"/>
    </source>
</evidence>
<dbReference type="Proteomes" id="UP000275461">
    <property type="component" value="Unassembled WGS sequence"/>
</dbReference>
<evidence type="ECO:0000256" key="5">
    <source>
        <dbReference type="ARBA" id="ARBA00022475"/>
    </source>
</evidence>
<dbReference type="NCBIfam" id="TIGR00439">
    <property type="entry name" value="FtsX_Gneg"/>
    <property type="match status" value="1"/>
</dbReference>
<evidence type="ECO:0000259" key="14">
    <source>
        <dbReference type="Pfam" id="PF02687"/>
    </source>
</evidence>
<evidence type="ECO:0000313" key="17">
    <source>
        <dbReference type="Proteomes" id="UP000275461"/>
    </source>
</evidence>
<dbReference type="PANTHER" id="PTHR47755:SF1">
    <property type="entry name" value="CELL DIVISION PROTEIN FTSX"/>
    <property type="match status" value="1"/>
</dbReference>
<evidence type="ECO:0000256" key="9">
    <source>
        <dbReference type="ARBA" id="ARBA00022989"/>
    </source>
</evidence>
<keyword evidence="8 13" id="KW-0812">Transmembrane</keyword>
<keyword evidence="10 12" id="KW-0472">Membrane</keyword>
<keyword evidence="9 13" id="KW-1133">Transmembrane helix</keyword>
<sequence>MPRRGPRAWRERLRIYLAQHAQALVSALGRLWTRPLQSGMTAAVLGIALALPAGFLLTLQNLQTLTADWDGGTRISVFLSLSADEQRLESLAGELDGDPRLNDIRTYTPDEALEAFREFSGMDDALALLDDNPLPATLVLSPRRDLPASEVAALADELSGRSGVDQVQLDQEWLQRLHAIIELVERGVWVVGLLLGAAVLLVVGNTIRLAISNRREEIIITKLIGATNGFVRRPFLYEGAWYGLLGGVLAWLLLELSRLWMGDTVSGLASLYSSGFHLSGPGISGALQILGAGMVLGWLGAWLAVSRHLSAIEPR</sequence>
<dbReference type="GO" id="GO:0051301">
    <property type="term" value="P:cell division"/>
    <property type="evidence" value="ECO:0007669"/>
    <property type="project" value="UniProtKB-KW"/>
</dbReference>
<dbReference type="InterPro" id="IPR003838">
    <property type="entry name" value="ABC3_permease_C"/>
</dbReference>
<evidence type="ECO:0000256" key="11">
    <source>
        <dbReference type="ARBA" id="ARBA00023306"/>
    </source>
</evidence>
<dbReference type="AlphaFoldDB" id="A0A498BUK9"/>
<dbReference type="PANTHER" id="PTHR47755">
    <property type="entry name" value="CELL DIVISION PROTEIN FTSX"/>
    <property type="match status" value="1"/>
</dbReference>
<dbReference type="Pfam" id="PF02687">
    <property type="entry name" value="FtsX"/>
    <property type="match status" value="1"/>
</dbReference>
<dbReference type="InterPro" id="IPR004513">
    <property type="entry name" value="FtsX"/>
</dbReference>
<dbReference type="EMBL" id="RCDA01000004">
    <property type="protein sequence ID" value="RLK47122.1"/>
    <property type="molecule type" value="Genomic_DNA"/>
</dbReference>
<dbReference type="RefSeq" id="WP_121442949.1">
    <property type="nucleotide sequence ID" value="NZ_RCDA01000004.1"/>
</dbReference>
<evidence type="ECO:0000259" key="15">
    <source>
        <dbReference type="Pfam" id="PF18075"/>
    </source>
</evidence>
<comment type="subcellular location">
    <subcellularLocation>
        <location evidence="1">Cell inner membrane</location>
        <topology evidence="1">Multi-pass membrane protein</topology>
    </subcellularLocation>
</comment>
<keyword evidence="6 12" id="KW-0997">Cell inner membrane</keyword>
<feature type="transmembrane region" description="Helical" evidence="13">
    <location>
        <begin position="240"/>
        <end position="261"/>
    </location>
</feature>
<evidence type="ECO:0000256" key="4">
    <source>
        <dbReference type="ARBA" id="ARBA00021907"/>
    </source>
</evidence>
<keyword evidence="11 12" id="KW-0131">Cell cycle</keyword>
<dbReference type="Gene3D" id="3.30.70.3040">
    <property type="match status" value="1"/>
</dbReference>
<dbReference type="PIRSF" id="PIRSF003097">
    <property type="entry name" value="FtsX"/>
    <property type="match status" value="1"/>
</dbReference>
<feature type="transmembrane region" description="Helical" evidence="13">
    <location>
        <begin position="187"/>
        <end position="207"/>
    </location>
</feature>
<evidence type="ECO:0000256" key="2">
    <source>
        <dbReference type="ARBA" id="ARBA00007379"/>
    </source>
</evidence>
<feature type="domain" description="ABC3 transporter permease C-terminal" evidence="14">
    <location>
        <begin position="190"/>
        <end position="307"/>
    </location>
</feature>
<comment type="subunit">
    <text evidence="3">Forms a membrane-associated complex with FtsE.</text>
</comment>